<keyword evidence="2" id="KW-1185">Reference proteome</keyword>
<comment type="caution">
    <text evidence="1">The sequence shown here is derived from an EMBL/GenBank/DDBJ whole genome shotgun (WGS) entry which is preliminary data.</text>
</comment>
<name>A0ABX5E121_NONUL</name>
<dbReference type="EMBL" id="PVNA01000008">
    <property type="protein sequence ID" value="PRX12080.1"/>
    <property type="molecule type" value="Genomic_DNA"/>
</dbReference>
<protein>
    <submittedName>
        <fullName evidence="1">Uncharacterized protein</fullName>
    </submittedName>
</protein>
<organism evidence="1 2">
    <name type="scientific">Nonlabens ulvanivorans</name>
    <name type="common">Persicivirga ulvanivorans</name>
    <dbReference type="NCBI Taxonomy" id="906888"/>
    <lineage>
        <taxon>Bacteria</taxon>
        <taxon>Pseudomonadati</taxon>
        <taxon>Bacteroidota</taxon>
        <taxon>Flavobacteriia</taxon>
        <taxon>Flavobacteriales</taxon>
        <taxon>Flavobacteriaceae</taxon>
        <taxon>Nonlabens</taxon>
    </lineage>
</organism>
<gene>
    <name evidence="1" type="ORF">LY02_02760</name>
</gene>
<dbReference type="RefSeq" id="WP_170062965.1">
    <property type="nucleotide sequence ID" value="NZ_PVNA01000008.1"/>
</dbReference>
<evidence type="ECO:0000313" key="2">
    <source>
        <dbReference type="Proteomes" id="UP000239997"/>
    </source>
</evidence>
<evidence type="ECO:0000313" key="1">
    <source>
        <dbReference type="EMBL" id="PRX12080.1"/>
    </source>
</evidence>
<feature type="non-terminal residue" evidence="1">
    <location>
        <position position="1"/>
    </location>
</feature>
<reference evidence="1 2" key="1">
    <citation type="submission" date="2018-03" db="EMBL/GenBank/DDBJ databases">
        <title>Genomic Encyclopedia of Archaeal and Bacterial Type Strains, Phase II (KMG-II): from individual species to whole genera.</title>
        <authorList>
            <person name="Goeker M."/>
        </authorList>
    </citation>
    <scope>NUCLEOTIDE SEQUENCE [LARGE SCALE GENOMIC DNA]</scope>
    <source>
        <strain evidence="1 2">DSM 22727</strain>
    </source>
</reference>
<sequence>PLASIGSDDQTITDFSYDDATNVLTITLEDGNTSTVNLENLSSTVTQTVTTGNTIATHTSGTSTTTILETITAVAQATGNADADVTAGDANTIATYTDENGDDVTVNETVTAFSQNDTPTSSDPNATGEISYTNENGTTTTAQVVSSDADNNIQVGSDGGAFFAGPTIAAAGNVAGDGGTISSFGTSNIVRIDTGDYRINFVTPITGAYVVQLTVLDCDGNCPPAGGSNYDDPGISYYGIDANGFNVNIGDSDNGTSPKVDIDLEFMFTVIKLP</sequence>
<dbReference type="Proteomes" id="UP000239997">
    <property type="component" value="Unassembled WGS sequence"/>
</dbReference>
<accession>A0ABX5E121</accession>
<proteinExistence type="predicted"/>